<dbReference type="InterPro" id="IPR051487">
    <property type="entry name" value="Ser/Thr_Proteases_Immune/Dev"/>
</dbReference>
<dbReference type="GO" id="GO:0004252">
    <property type="term" value="F:serine-type endopeptidase activity"/>
    <property type="evidence" value="ECO:0007669"/>
    <property type="project" value="InterPro"/>
</dbReference>
<comment type="caution">
    <text evidence="5">The sequence shown here is derived from an EMBL/GenBank/DDBJ whole genome shotgun (WGS) entry which is preliminary data.</text>
</comment>
<evidence type="ECO:0000259" key="4">
    <source>
        <dbReference type="PROSITE" id="PS50240"/>
    </source>
</evidence>
<dbReference type="GO" id="GO:0006508">
    <property type="term" value="P:proteolysis"/>
    <property type="evidence" value="ECO:0007669"/>
    <property type="project" value="InterPro"/>
</dbReference>
<dbReference type="SUPFAM" id="SSF50494">
    <property type="entry name" value="Trypsin-like serine proteases"/>
    <property type="match status" value="1"/>
</dbReference>
<feature type="chain" id="PRO_5036447787" description="Peptidase S1 domain-containing protein" evidence="3">
    <location>
        <begin position="27"/>
        <end position="209"/>
    </location>
</feature>
<dbReference type="InterPro" id="IPR009003">
    <property type="entry name" value="Peptidase_S1_PA"/>
</dbReference>
<accession>A0A8X6J376</accession>
<dbReference type="EMBL" id="BMAO01033443">
    <property type="protein sequence ID" value="GFQ89580.1"/>
    <property type="molecule type" value="Genomic_DNA"/>
</dbReference>
<dbReference type="InterPro" id="IPR018114">
    <property type="entry name" value="TRYPSIN_HIS"/>
</dbReference>
<dbReference type="Gene3D" id="2.40.10.10">
    <property type="entry name" value="Trypsin-like serine proteases"/>
    <property type="match status" value="2"/>
</dbReference>
<gene>
    <name evidence="5" type="ORF">TNCT_278301</name>
</gene>
<dbReference type="SMART" id="SM00020">
    <property type="entry name" value="Tryp_SPc"/>
    <property type="match status" value="1"/>
</dbReference>
<feature type="signal peptide" evidence="3">
    <location>
        <begin position="1"/>
        <end position="26"/>
    </location>
</feature>
<keyword evidence="1" id="KW-1015">Disulfide bond</keyword>
<dbReference type="Pfam" id="PF00089">
    <property type="entry name" value="Trypsin"/>
    <property type="match status" value="1"/>
</dbReference>
<comment type="similarity">
    <text evidence="2">Belongs to the peptidase S1 family. CLIP subfamily.</text>
</comment>
<name>A0A8X6J376_TRICU</name>
<evidence type="ECO:0000313" key="5">
    <source>
        <dbReference type="EMBL" id="GFQ89580.1"/>
    </source>
</evidence>
<dbReference type="PANTHER" id="PTHR24256">
    <property type="entry name" value="TRYPTASE-RELATED"/>
    <property type="match status" value="1"/>
</dbReference>
<reference evidence="5" key="1">
    <citation type="submission" date="2020-07" db="EMBL/GenBank/DDBJ databases">
        <title>Multicomponent nature underlies the extraordinary mechanical properties of spider dragline silk.</title>
        <authorList>
            <person name="Kono N."/>
            <person name="Nakamura H."/>
            <person name="Mori M."/>
            <person name="Yoshida Y."/>
            <person name="Ohtoshi R."/>
            <person name="Malay A.D."/>
            <person name="Moran D.A.P."/>
            <person name="Tomita M."/>
            <person name="Numata K."/>
            <person name="Arakawa K."/>
        </authorList>
    </citation>
    <scope>NUCLEOTIDE SEQUENCE</scope>
</reference>
<dbReference type="PROSITE" id="PS00134">
    <property type="entry name" value="TRYPSIN_HIS"/>
    <property type="match status" value="1"/>
</dbReference>
<dbReference type="OrthoDB" id="6437546at2759"/>
<keyword evidence="3" id="KW-0732">Signal</keyword>
<organism evidence="5 6">
    <name type="scientific">Trichonephila clavata</name>
    <name type="common">Joro spider</name>
    <name type="synonym">Nephila clavata</name>
    <dbReference type="NCBI Taxonomy" id="2740835"/>
    <lineage>
        <taxon>Eukaryota</taxon>
        <taxon>Metazoa</taxon>
        <taxon>Ecdysozoa</taxon>
        <taxon>Arthropoda</taxon>
        <taxon>Chelicerata</taxon>
        <taxon>Arachnida</taxon>
        <taxon>Araneae</taxon>
        <taxon>Araneomorphae</taxon>
        <taxon>Entelegynae</taxon>
        <taxon>Araneoidea</taxon>
        <taxon>Nephilidae</taxon>
        <taxon>Trichonephila</taxon>
    </lineage>
</organism>
<evidence type="ECO:0000256" key="2">
    <source>
        <dbReference type="ARBA" id="ARBA00024195"/>
    </source>
</evidence>
<proteinExistence type="inferred from homology"/>
<evidence type="ECO:0000313" key="6">
    <source>
        <dbReference type="Proteomes" id="UP000887116"/>
    </source>
</evidence>
<feature type="domain" description="Peptidase S1" evidence="4">
    <location>
        <begin position="82"/>
        <end position="209"/>
    </location>
</feature>
<evidence type="ECO:0000256" key="3">
    <source>
        <dbReference type="SAM" id="SignalP"/>
    </source>
</evidence>
<dbReference type="Proteomes" id="UP000887116">
    <property type="component" value="Unassembled WGS sequence"/>
</dbReference>
<dbReference type="PROSITE" id="PS50240">
    <property type="entry name" value="TRYPSIN_DOM"/>
    <property type="match status" value="1"/>
</dbReference>
<keyword evidence="6" id="KW-1185">Reference proteome</keyword>
<dbReference type="InterPro" id="IPR001254">
    <property type="entry name" value="Trypsin_dom"/>
</dbReference>
<dbReference type="AlphaFoldDB" id="A0A8X6J376"/>
<evidence type="ECO:0000256" key="1">
    <source>
        <dbReference type="ARBA" id="ARBA00023157"/>
    </source>
</evidence>
<dbReference type="InterPro" id="IPR043504">
    <property type="entry name" value="Peptidase_S1_PA_chymotrypsin"/>
</dbReference>
<protein>
    <recommendedName>
        <fullName evidence="4">Peptidase S1 domain-containing protein</fullName>
    </recommendedName>
</protein>
<dbReference type="InterPro" id="IPR001314">
    <property type="entry name" value="Peptidase_S1A"/>
</dbReference>
<dbReference type="PRINTS" id="PR00722">
    <property type="entry name" value="CHYMOTRYPSIN"/>
</dbReference>
<sequence length="209" mass="24554">MWKMKTVRWHLCLSIILLVIFQVSTGVHNTAADYSPIDEYSDVENQREHLLDTQKYTRFNYRAKRKDMAEEVRLLERDQPVCAGAIISKTFVLTAAHCVEKEKFPNLTRCQRQRKPKECYLKASWFLVKFPGKQHPGTMKIKRIIPHQSFAYQKLVYDIALLELEKPLKCTRKTSPICLPTKEMYKTGQKLYVAGWGENKEEGTRKYHI</sequence>